<evidence type="ECO:0000313" key="9">
    <source>
        <dbReference type="Proteomes" id="UP000703674"/>
    </source>
</evidence>
<feature type="domain" description="Beta-lactamase-related" evidence="6">
    <location>
        <begin position="598"/>
        <end position="952"/>
    </location>
</feature>
<evidence type="ECO:0000259" key="7">
    <source>
        <dbReference type="Pfam" id="PF00933"/>
    </source>
</evidence>
<evidence type="ECO:0000259" key="6">
    <source>
        <dbReference type="Pfam" id="PF00144"/>
    </source>
</evidence>
<dbReference type="Proteomes" id="UP000703674">
    <property type="component" value="Unassembled WGS sequence"/>
</dbReference>
<gene>
    <name evidence="8" type="ORF">HC175_10710</name>
</gene>
<dbReference type="Gene3D" id="3.40.50.1700">
    <property type="entry name" value="Glycoside hydrolase family 3 C-terminal domain"/>
    <property type="match status" value="1"/>
</dbReference>
<evidence type="ECO:0000256" key="1">
    <source>
        <dbReference type="ARBA" id="ARBA00001231"/>
    </source>
</evidence>
<dbReference type="InterPro" id="IPR036881">
    <property type="entry name" value="Glyco_hydro_3_C_sf"/>
</dbReference>
<dbReference type="PANTHER" id="PTHR30480">
    <property type="entry name" value="BETA-HEXOSAMINIDASE-RELATED"/>
    <property type="match status" value="1"/>
</dbReference>
<dbReference type="InterPro" id="IPR012338">
    <property type="entry name" value="Beta-lactam/transpept-like"/>
</dbReference>
<dbReference type="Pfam" id="PF00933">
    <property type="entry name" value="Glyco_hydro_3"/>
    <property type="match status" value="1"/>
</dbReference>
<protein>
    <recommendedName>
        <fullName evidence="3">beta-N-acetylhexosaminidase</fullName>
        <ecNumber evidence="3">3.2.1.52</ecNumber>
    </recommendedName>
</protein>
<keyword evidence="9" id="KW-1185">Reference proteome</keyword>
<feature type="domain" description="Glycoside hydrolase family 3 N-terminal" evidence="7">
    <location>
        <begin position="50"/>
        <end position="364"/>
    </location>
</feature>
<dbReference type="PANTHER" id="PTHR30480:SF13">
    <property type="entry name" value="BETA-HEXOSAMINIDASE"/>
    <property type="match status" value="1"/>
</dbReference>
<evidence type="ECO:0000256" key="2">
    <source>
        <dbReference type="ARBA" id="ARBA00005336"/>
    </source>
</evidence>
<dbReference type="Gene3D" id="3.40.710.10">
    <property type="entry name" value="DD-peptidase/beta-lactamase superfamily"/>
    <property type="match status" value="1"/>
</dbReference>
<evidence type="ECO:0000256" key="5">
    <source>
        <dbReference type="ARBA" id="ARBA00023295"/>
    </source>
</evidence>
<dbReference type="InterPro" id="IPR036962">
    <property type="entry name" value="Glyco_hydro_3_N_sf"/>
</dbReference>
<dbReference type="InterPro" id="IPR001764">
    <property type="entry name" value="Glyco_hydro_3_N"/>
</dbReference>
<dbReference type="RefSeq" id="WP_168138492.1">
    <property type="nucleotide sequence ID" value="NZ_JAAVJR010000005.1"/>
</dbReference>
<dbReference type="Gene3D" id="3.20.20.300">
    <property type="entry name" value="Glycoside hydrolase, family 3, N-terminal domain"/>
    <property type="match status" value="1"/>
</dbReference>
<dbReference type="PROSITE" id="PS00775">
    <property type="entry name" value="GLYCOSYL_HYDROL_F3"/>
    <property type="match status" value="1"/>
</dbReference>
<sequence length="977" mass="110595">MQIKNSPYFSLFLALFFFVINSYSQTRPLIAAQPEAQRQWVDSIYAQMSLQEKVGQLFMIDVFSSDPDEKLNKARELVKQHHVGGVIFSKGGPLRQAKINNELQEYSKIPLLIGMDVEWGLAMRLDSTYAFPWNMTLGAIQDDKLIEEVGAGIARHSKRLGVHINFAPVVDINTNPENPIIGNRSFGENKSNVTRKSAALMRGLQRENVLSGAKHFPGHGDTEKDSHKTLPTIDFSRDRIFREELFPYRQLIEEGLTGVMVAHLNVPSLEQRDNFPSSLSHDIVTGILKEEMEFNGLIITDALNMKGVADFDEPGEIELAAFLAGNDILLFSEDVPKATAKIIEALHLGLFTEERLAHSVRKILYAKYKVGLNDFEPVKDDYLIEDLNSIRNEILAHKLYESAMTVVKNDRASIPVKDLETSKIAYVHFGKDPGNPFFEQLNKYTQVDSVSAENLNELLDKLESYNLVIIGYHQSNASPWSGFRMSDQEQTWLYEVARKNKVILNIFTRPYALLDLQTTANFEAIQVAYQNSRLAQEKAAQIIFGAIEARGKLPVTAGNEFPVGTGFKTRNLGRLSYGMPEHVGMNSYKLAKIDTLINKAIREKMTPGVQVLVARKGKVIYERYAGHHTYGDTTAVKPSDVYDLASLTKILATLPLVMELVDKDELDLQTKLGEMFPAFRGSNKENLSLLQMLSHYGRLKSWIPFYRMTLDPKTKRPDVRYIRKEEDRGFNVKIAENMFARNDIKDSVFYTIRNSDLEKKKEYKYSDLPFYLLKFYLEDIYGTSLEYLVQDHFYKSLGANNTTYLPLKKFPGSRIVPTEEDQLWRNQLLQGYVHDEGAALLGGIGGQAGLFGNANDVAKIMQMYLNGGEYGGRKYLEQKTVDKFNTCYYCEQDVRRGVGFDKPQLSNAGPTCGCVSMNSFGHSGFTGTFTWADPDEEIVYVFLSNRIHPSASNNKITQESIRSHIQEIIYEAIDANK</sequence>
<dbReference type="GO" id="GO:0016787">
    <property type="term" value="F:hydrolase activity"/>
    <property type="evidence" value="ECO:0007669"/>
    <property type="project" value="UniProtKB-KW"/>
</dbReference>
<proteinExistence type="inferred from homology"/>
<keyword evidence="5" id="KW-0326">Glycosidase</keyword>
<accession>A0ABX1D3W3</accession>
<keyword evidence="4 8" id="KW-0378">Hydrolase</keyword>
<evidence type="ECO:0000256" key="3">
    <source>
        <dbReference type="ARBA" id="ARBA00012663"/>
    </source>
</evidence>
<dbReference type="InterPro" id="IPR050226">
    <property type="entry name" value="NagZ_Beta-hexosaminidase"/>
</dbReference>
<dbReference type="SUPFAM" id="SSF56601">
    <property type="entry name" value="beta-lactamase/transpeptidase-like"/>
    <property type="match status" value="1"/>
</dbReference>
<dbReference type="PRINTS" id="PR00133">
    <property type="entry name" value="GLHYDRLASE3"/>
</dbReference>
<name>A0ABX1D3W3_9FLAO</name>
<dbReference type="InterPro" id="IPR001466">
    <property type="entry name" value="Beta-lactam-related"/>
</dbReference>
<dbReference type="EC" id="3.2.1.52" evidence="3"/>
<comment type="caution">
    <text evidence="8">The sequence shown here is derived from an EMBL/GenBank/DDBJ whole genome shotgun (WGS) entry which is preliminary data.</text>
</comment>
<reference evidence="8 9" key="1">
    <citation type="submission" date="2020-03" db="EMBL/GenBank/DDBJ databases">
        <title>Salinimicrobium sp. nov, isolated from SCS.</title>
        <authorList>
            <person name="Cao W.R."/>
        </authorList>
    </citation>
    <scope>NUCLEOTIDE SEQUENCE [LARGE SCALE GENOMIC DNA]</scope>
    <source>
        <strain evidence="9">J15B91</strain>
    </source>
</reference>
<organism evidence="8 9">
    <name type="scientific">Salinimicrobium oceani</name>
    <dbReference type="NCBI Taxonomy" id="2722702"/>
    <lineage>
        <taxon>Bacteria</taxon>
        <taxon>Pseudomonadati</taxon>
        <taxon>Bacteroidota</taxon>
        <taxon>Flavobacteriia</taxon>
        <taxon>Flavobacteriales</taxon>
        <taxon>Flavobacteriaceae</taxon>
        <taxon>Salinimicrobium</taxon>
    </lineage>
</organism>
<comment type="catalytic activity">
    <reaction evidence="1">
        <text>Hydrolysis of terminal non-reducing N-acetyl-D-hexosamine residues in N-acetyl-beta-D-hexosaminides.</text>
        <dbReference type="EC" id="3.2.1.52"/>
    </reaction>
</comment>
<comment type="similarity">
    <text evidence="2">Belongs to the glycosyl hydrolase 3 family.</text>
</comment>
<dbReference type="EMBL" id="JAAVJR010000005">
    <property type="protein sequence ID" value="NJW53393.1"/>
    <property type="molecule type" value="Genomic_DNA"/>
</dbReference>
<dbReference type="SUPFAM" id="SSF51445">
    <property type="entry name" value="(Trans)glycosidases"/>
    <property type="match status" value="1"/>
</dbReference>
<dbReference type="InterPro" id="IPR017853">
    <property type="entry name" value="GH"/>
</dbReference>
<evidence type="ECO:0000256" key="4">
    <source>
        <dbReference type="ARBA" id="ARBA00022801"/>
    </source>
</evidence>
<dbReference type="Pfam" id="PF00144">
    <property type="entry name" value="Beta-lactamase"/>
    <property type="match status" value="1"/>
</dbReference>
<dbReference type="InterPro" id="IPR019800">
    <property type="entry name" value="Glyco_hydro_3_AS"/>
</dbReference>
<evidence type="ECO:0000313" key="8">
    <source>
        <dbReference type="EMBL" id="NJW53393.1"/>
    </source>
</evidence>